<sequence length="216" mass="24619">MGMQYKIIYKKGIYNGDVDALSRMTHTQVHLCVVSTVHHVWLQDVVATYSMDKKAQEIMEKLAAAPDHTFGPFKLVQGVIRVKGAVWIGNILIIHHGIFQAFRTSPIGGHSGFPVTYRRFRSLFRWVGMRQFFKQQVQSCMICQQAKPEQILYPGKLQPLCVPQGVWKVVTMDFIERLPTLGSFNAIIVFVDTFTKYAHFIPLEHPFTAAHIVDVS</sequence>
<name>A0ACD5Z368_AVESA</name>
<organism evidence="1 2">
    <name type="scientific">Avena sativa</name>
    <name type="common">Oat</name>
    <dbReference type="NCBI Taxonomy" id="4498"/>
    <lineage>
        <taxon>Eukaryota</taxon>
        <taxon>Viridiplantae</taxon>
        <taxon>Streptophyta</taxon>
        <taxon>Embryophyta</taxon>
        <taxon>Tracheophyta</taxon>
        <taxon>Spermatophyta</taxon>
        <taxon>Magnoliopsida</taxon>
        <taxon>Liliopsida</taxon>
        <taxon>Poales</taxon>
        <taxon>Poaceae</taxon>
        <taxon>BOP clade</taxon>
        <taxon>Pooideae</taxon>
        <taxon>Poodae</taxon>
        <taxon>Poeae</taxon>
        <taxon>Poeae Chloroplast Group 1 (Aveneae type)</taxon>
        <taxon>Aveninae</taxon>
        <taxon>Avena</taxon>
    </lineage>
</organism>
<accession>A0ACD5Z368</accession>
<reference evidence="1" key="1">
    <citation type="submission" date="2021-05" db="EMBL/GenBank/DDBJ databases">
        <authorList>
            <person name="Scholz U."/>
            <person name="Mascher M."/>
            <person name="Fiebig A."/>
        </authorList>
    </citation>
    <scope>NUCLEOTIDE SEQUENCE [LARGE SCALE GENOMIC DNA]</scope>
</reference>
<evidence type="ECO:0000313" key="1">
    <source>
        <dbReference type="EnsemblPlants" id="AVESA.00010b.r2.6CG1088220.1.CDS.1"/>
    </source>
</evidence>
<protein>
    <submittedName>
        <fullName evidence="1">Uncharacterized protein</fullName>
    </submittedName>
</protein>
<reference evidence="1" key="2">
    <citation type="submission" date="2025-09" db="UniProtKB">
        <authorList>
            <consortium name="EnsemblPlants"/>
        </authorList>
    </citation>
    <scope>IDENTIFICATION</scope>
</reference>
<proteinExistence type="predicted"/>
<evidence type="ECO:0000313" key="2">
    <source>
        <dbReference type="Proteomes" id="UP001732700"/>
    </source>
</evidence>
<dbReference type="EnsemblPlants" id="AVESA.00010b.r2.6CG1088220.1">
    <property type="protein sequence ID" value="AVESA.00010b.r2.6CG1088220.1.CDS.1"/>
    <property type="gene ID" value="AVESA.00010b.r2.6CG1088220"/>
</dbReference>
<dbReference type="Proteomes" id="UP001732700">
    <property type="component" value="Chromosome 6C"/>
</dbReference>
<keyword evidence="2" id="KW-1185">Reference proteome</keyword>